<evidence type="ECO:0000313" key="3">
    <source>
        <dbReference type="Proteomes" id="UP000249518"/>
    </source>
</evidence>
<proteinExistence type="predicted"/>
<evidence type="ECO:0000313" key="2">
    <source>
        <dbReference type="EMBL" id="RAR46712.1"/>
    </source>
</evidence>
<gene>
    <name evidence="2" type="ORF">B0I10_11520</name>
</gene>
<keyword evidence="1" id="KW-0732">Signal</keyword>
<organism evidence="2 3">
    <name type="scientific">Flavobacterium lacus</name>
    <dbReference type="NCBI Taxonomy" id="1353778"/>
    <lineage>
        <taxon>Bacteria</taxon>
        <taxon>Pseudomonadati</taxon>
        <taxon>Bacteroidota</taxon>
        <taxon>Flavobacteriia</taxon>
        <taxon>Flavobacteriales</taxon>
        <taxon>Flavobacteriaceae</taxon>
        <taxon>Flavobacterium</taxon>
    </lineage>
</organism>
<dbReference type="OrthoDB" id="9951033at2"/>
<name>A0A328WK35_9FLAO</name>
<protein>
    <submittedName>
        <fullName evidence="2">Uncharacterized protein</fullName>
    </submittedName>
</protein>
<dbReference type="Proteomes" id="UP000249518">
    <property type="component" value="Unassembled WGS sequence"/>
</dbReference>
<reference evidence="2 3" key="1">
    <citation type="submission" date="2018-06" db="EMBL/GenBank/DDBJ databases">
        <title>Genomic Encyclopedia of Type Strains, Phase III (KMG-III): the genomes of soil and plant-associated and newly described type strains.</title>
        <authorList>
            <person name="Whitman W."/>
        </authorList>
    </citation>
    <scope>NUCLEOTIDE SEQUENCE [LARGE SCALE GENOMIC DNA]</scope>
    <source>
        <strain evidence="2 3">CGMCC 1.12504</strain>
    </source>
</reference>
<feature type="signal peptide" evidence="1">
    <location>
        <begin position="1"/>
        <end position="18"/>
    </location>
</feature>
<dbReference type="RefSeq" id="WP_146740362.1">
    <property type="nucleotide sequence ID" value="NZ_QLSV01000015.1"/>
</dbReference>
<keyword evidence="3" id="KW-1185">Reference proteome</keyword>
<sequence>MKTLFALLGLFMFASVSSTDISSNNTIANESVLTETSDGTIGGAKRGMIITYETSDGTIGGAKRGMIITYETSDGTIGGAKRGMIIT</sequence>
<feature type="chain" id="PRO_5016298695" evidence="1">
    <location>
        <begin position="19"/>
        <end position="87"/>
    </location>
</feature>
<accession>A0A328WK35</accession>
<evidence type="ECO:0000256" key="1">
    <source>
        <dbReference type="SAM" id="SignalP"/>
    </source>
</evidence>
<dbReference type="AlphaFoldDB" id="A0A328WK35"/>
<dbReference type="EMBL" id="QLSV01000015">
    <property type="protein sequence ID" value="RAR46712.1"/>
    <property type="molecule type" value="Genomic_DNA"/>
</dbReference>
<comment type="caution">
    <text evidence="2">The sequence shown here is derived from an EMBL/GenBank/DDBJ whole genome shotgun (WGS) entry which is preliminary data.</text>
</comment>